<keyword evidence="7" id="KW-1185">Reference proteome</keyword>
<evidence type="ECO:0000259" key="5">
    <source>
        <dbReference type="PROSITE" id="PS50931"/>
    </source>
</evidence>
<evidence type="ECO:0000256" key="2">
    <source>
        <dbReference type="ARBA" id="ARBA00023015"/>
    </source>
</evidence>
<organism evidence="6 7">
    <name type="scientific">Pseudooceanicola albus</name>
    <dbReference type="NCBI Taxonomy" id="2692189"/>
    <lineage>
        <taxon>Bacteria</taxon>
        <taxon>Pseudomonadati</taxon>
        <taxon>Pseudomonadota</taxon>
        <taxon>Alphaproteobacteria</taxon>
        <taxon>Rhodobacterales</taxon>
        <taxon>Paracoccaceae</taxon>
        <taxon>Pseudooceanicola</taxon>
    </lineage>
</organism>
<evidence type="ECO:0000256" key="3">
    <source>
        <dbReference type="ARBA" id="ARBA00023125"/>
    </source>
</evidence>
<dbReference type="GO" id="GO:0003700">
    <property type="term" value="F:DNA-binding transcription factor activity"/>
    <property type="evidence" value="ECO:0007669"/>
    <property type="project" value="InterPro"/>
</dbReference>
<sequence length="288" mass="31013">MDRLNWDDTRVFLALARAGSLSGAARGLGLGVATMARRIERMEQALGLPLFRRHQAGYALTDEGRALVPRAEAVELAMSDLRTETAAQSEICGLVRLACVESLITPVLLPALSPLMAENPGLDLEISFQSTTVNLHRHDADLALRMVRPERGNLRVRKLAEVGFGLYAPAGGAVPDRHVIWPEHPGLSTPAGWSAALCPEGAPRMAVNTMTGMVEAVRMGTGVGLLPHFLARAAGLRLLRDRLPSGERMQRELLLVTHGDLAAARRVRAVSEVLTAAIIARRADLEAP</sequence>
<dbReference type="SUPFAM" id="SSF46785">
    <property type="entry name" value="Winged helix' DNA-binding domain"/>
    <property type="match status" value="1"/>
</dbReference>
<dbReference type="PANTHER" id="PTHR30579:SF3">
    <property type="entry name" value="TRANSCRIPTIONAL REGULATORY PROTEIN"/>
    <property type="match status" value="1"/>
</dbReference>
<dbReference type="PANTHER" id="PTHR30579">
    <property type="entry name" value="TRANSCRIPTIONAL REGULATOR"/>
    <property type="match status" value="1"/>
</dbReference>
<reference evidence="6 7" key="1">
    <citation type="submission" date="2019-12" db="EMBL/GenBank/DDBJ databases">
        <authorList>
            <person name="Li M."/>
        </authorList>
    </citation>
    <scope>NUCLEOTIDE SEQUENCE [LARGE SCALE GENOMIC DNA]</scope>
    <source>
        <strain evidence="6 7">GBMRC 2024</strain>
    </source>
</reference>
<dbReference type="Proteomes" id="UP000477911">
    <property type="component" value="Unassembled WGS sequence"/>
</dbReference>
<comment type="caution">
    <text evidence="6">The sequence shown here is derived from an EMBL/GenBank/DDBJ whole genome shotgun (WGS) entry which is preliminary data.</text>
</comment>
<accession>A0A6L7G5P1</accession>
<evidence type="ECO:0000313" key="6">
    <source>
        <dbReference type="EMBL" id="MXN18798.1"/>
    </source>
</evidence>
<dbReference type="Gene3D" id="1.10.10.10">
    <property type="entry name" value="Winged helix-like DNA-binding domain superfamily/Winged helix DNA-binding domain"/>
    <property type="match status" value="1"/>
</dbReference>
<protein>
    <submittedName>
        <fullName evidence="6">LysR family transcriptional regulator</fullName>
    </submittedName>
</protein>
<dbReference type="PROSITE" id="PS50931">
    <property type="entry name" value="HTH_LYSR"/>
    <property type="match status" value="1"/>
</dbReference>
<keyword evidence="4" id="KW-0804">Transcription</keyword>
<dbReference type="InterPro" id="IPR050176">
    <property type="entry name" value="LTTR"/>
</dbReference>
<dbReference type="AlphaFoldDB" id="A0A6L7G5P1"/>
<dbReference type="RefSeq" id="WP_160894921.1">
    <property type="nucleotide sequence ID" value="NZ_WUMU01000015.1"/>
</dbReference>
<keyword evidence="2" id="KW-0805">Transcription regulation</keyword>
<dbReference type="EMBL" id="WUMU01000015">
    <property type="protein sequence ID" value="MXN18798.1"/>
    <property type="molecule type" value="Genomic_DNA"/>
</dbReference>
<dbReference type="Pfam" id="PF03466">
    <property type="entry name" value="LysR_substrate"/>
    <property type="match status" value="1"/>
</dbReference>
<keyword evidence="3" id="KW-0238">DNA-binding</keyword>
<dbReference type="Pfam" id="PF00126">
    <property type="entry name" value="HTH_1"/>
    <property type="match status" value="1"/>
</dbReference>
<dbReference type="InterPro" id="IPR005119">
    <property type="entry name" value="LysR_subst-bd"/>
</dbReference>
<dbReference type="InterPro" id="IPR000847">
    <property type="entry name" value="LysR_HTH_N"/>
</dbReference>
<dbReference type="InterPro" id="IPR036388">
    <property type="entry name" value="WH-like_DNA-bd_sf"/>
</dbReference>
<gene>
    <name evidence="6" type="ORF">GR170_13185</name>
</gene>
<evidence type="ECO:0000256" key="1">
    <source>
        <dbReference type="ARBA" id="ARBA00009437"/>
    </source>
</evidence>
<evidence type="ECO:0000256" key="4">
    <source>
        <dbReference type="ARBA" id="ARBA00023163"/>
    </source>
</evidence>
<dbReference type="Gene3D" id="3.40.190.10">
    <property type="entry name" value="Periplasmic binding protein-like II"/>
    <property type="match status" value="1"/>
</dbReference>
<evidence type="ECO:0000313" key="7">
    <source>
        <dbReference type="Proteomes" id="UP000477911"/>
    </source>
</evidence>
<feature type="domain" description="HTH lysR-type" evidence="5">
    <location>
        <begin position="4"/>
        <end position="61"/>
    </location>
</feature>
<name>A0A6L7G5P1_9RHOB</name>
<dbReference type="GO" id="GO:0003677">
    <property type="term" value="F:DNA binding"/>
    <property type="evidence" value="ECO:0007669"/>
    <property type="project" value="UniProtKB-KW"/>
</dbReference>
<proteinExistence type="inferred from homology"/>
<dbReference type="InterPro" id="IPR036390">
    <property type="entry name" value="WH_DNA-bd_sf"/>
</dbReference>
<dbReference type="SUPFAM" id="SSF53850">
    <property type="entry name" value="Periplasmic binding protein-like II"/>
    <property type="match status" value="1"/>
</dbReference>
<comment type="similarity">
    <text evidence="1">Belongs to the LysR transcriptional regulatory family.</text>
</comment>